<evidence type="ECO:0000256" key="13">
    <source>
        <dbReference type="ARBA" id="ARBA00058029"/>
    </source>
</evidence>
<dbReference type="Ensembl" id="ENSCJAT00000060919.4">
    <property type="protein sequence ID" value="ENSCJAP00000045483.3"/>
    <property type="gene ID" value="ENSCJAG00000005777.5"/>
</dbReference>
<dbReference type="GO" id="GO:0030674">
    <property type="term" value="F:protein-macromolecule adaptor activity"/>
    <property type="evidence" value="ECO:0007669"/>
    <property type="project" value="Ensembl"/>
</dbReference>
<sequence length="825" mass="91126">MSTHFLFPCVSAAPDIQPPCSPFSSPLPLTRALLVSNLVSISQVSDSDVLIRTQTHPAALRSPPRQRPSATVSGSSWKREYPVSGAPDHRDGVSGSLERPLPYRSRTGASAQLRGKMATAVGVSGADPGSRGLLRLLSFCVLLAGLCRGNSVERKIYIPLNKTAPCVRLLNATHQIGCQSSISGDTGVIHVVEKEEDLQWVLTDGPNPPYMLLLESKLFTRDLMERLKGRTSRIAGLAVSLTKPSPAVGFSPSVQCPNDGFGVYSNSYGPEFAHCKAVQWNLLGNGLAYEDFSFPIFLLEDENETKVIKQCYQDHNLSQNGSAPTFPLCAMQLFSHMHAVISTATCMRRSSIQSTFSINPEIVCDPLSDYNVWSMLKPINTTGTLKPDDRIVVAATRLDSRSFFWNVAPGAESTVASFVTQLAAAEALQKAPDVTTLPRNVMFVFFQGETFDYIGSSRMVYDMEKGKFPVQLENIDSFVELGQVALRPSLELWMHTDPMSQKNESVRSQVEDLLDTLEKSGAGVPAVILRRPNQSQPLPPSSLQRFLRARNISGVVLADHSRAFQNKYYQSIYDTAENINVSYPEWLSPEEDLNFVTDTAKALADVATVLGRALYELAGGTNFSDTVQADPQTVTRLLYGFLIRANNSWFQSILRQDLRSYLGDGPLQHYIAVSSPTNTTYVVQYALANLTGTVVNLTREQCQDPSKVPSENKDLYEYSWVQGPLNSNETDRLPRCVRSTARLARALSPAFELSQWSSTEYSTWTESRWKDIRARIFLIASKELEFITLIVGFGILIFSLIVTYCINAKADVLFIAPREPGAVSY</sequence>
<accession>F6Q3M8</accession>
<dbReference type="CDD" id="cd03881">
    <property type="entry name" value="M28_Nicastrin"/>
    <property type="match status" value="1"/>
</dbReference>
<evidence type="ECO:0000256" key="11">
    <source>
        <dbReference type="ARBA" id="ARBA00023180"/>
    </source>
</evidence>
<dbReference type="GO" id="GO:0042098">
    <property type="term" value="P:T cell proliferation"/>
    <property type="evidence" value="ECO:0007669"/>
    <property type="project" value="Ensembl"/>
</dbReference>
<dbReference type="GO" id="GO:0007220">
    <property type="term" value="P:Notch receptor processing"/>
    <property type="evidence" value="ECO:0007669"/>
    <property type="project" value="Ensembl"/>
</dbReference>
<evidence type="ECO:0000256" key="7">
    <source>
        <dbReference type="ARBA" id="ARBA00022976"/>
    </source>
</evidence>
<dbReference type="GO" id="GO:0051117">
    <property type="term" value="F:ATPase binding"/>
    <property type="evidence" value="ECO:0007669"/>
    <property type="project" value="Ensembl"/>
</dbReference>
<evidence type="ECO:0000256" key="3">
    <source>
        <dbReference type="ARBA" id="ARBA00007717"/>
    </source>
</evidence>
<dbReference type="GO" id="GO:0030659">
    <property type="term" value="C:cytoplasmic vesicle membrane"/>
    <property type="evidence" value="ECO:0007669"/>
    <property type="project" value="UniProtKB-SubCell"/>
</dbReference>
<dbReference type="FunFam" id="3.40.630.10:FF:000030">
    <property type="entry name" value="nicastrin"/>
    <property type="match status" value="1"/>
</dbReference>
<organism evidence="17 18">
    <name type="scientific">Callithrix jacchus</name>
    <name type="common">White-tufted-ear marmoset</name>
    <name type="synonym">Simia Jacchus</name>
    <dbReference type="NCBI Taxonomy" id="9483"/>
    <lineage>
        <taxon>Eukaryota</taxon>
        <taxon>Metazoa</taxon>
        <taxon>Chordata</taxon>
        <taxon>Craniata</taxon>
        <taxon>Vertebrata</taxon>
        <taxon>Euteleostomi</taxon>
        <taxon>Mammalia</taxon>
        <taxon>Eutheria</taxon>
        <taxon>Euarchontoglires</taxon>
        <taxon>Primates</taxon>
        <taxon>Haplorrhini</taxon>
        <taxon>Platyrrhini</taxon>
        <taxon>Cebidae</taxon>
        <taxon>Callitrichinae</taxon>
        <taxon>Callithrix</taxon>
        <taxon>Callithrix</taxon>
    </lineage>
</organism>
<dbReference type="GO" id="GO:0031293">
    <property type="term" value="P:membrane protein intracellular domain proteolysis"/>
    <property type="evidence" value="ECO:0007669"/>
    <property type="project" value="Ensembl"/>
</dbReference>
<dbReference type="GeneTree" id="ENSGT00390000014633"/>
<dbReference type="GO" id="GO:0050673">
    <property type="term" value="P:epithelial cell proliferation"/>
    <property type="evidence" value="ECO:0007669"/>
    <property type="project" value="Ensembl"/>
</dbReference>
<evidence type="ECO:0000313" key="17">
    <source>
        <dbReference type="Ensembl" id="ENSCJAP00000045483.3"/>
    </source>
</evidence>
<keyword evidence="10" id="KW-1015">Disulfide bond</keyword>
<dbReference type="GO" id="GO:0061133">
    <property type="term" value="F:endopeptidase activator activity"/>
    <property type="evidence" value="ECO:0007669"/>
    <property type="project" value="Ensembl"/>
</dbReference>
<dbReference type="InterPro" id="IPR041084">
    <property type="entry name" value="Ncstrn_small"/>
</dbReference>
<reference evidence="17" key="1">
    <citation type="submission" date="2009-03" db="EMBL/GenBank/DDBJ databases">
        <authorList>
            <person name="Warren W."/>
            <person name="Ye L."/>
            <person name="Minx P."/>
            <person name="Worley K."/>
            <person name="Gibbs R."/>
            <person name="Wilson R.K."/>
        </authorList>
    </citation>
    <scope>NUCLEOTIDE SEQUENCE [LARGE SCALE GENOMIC DNA]</scope>
</reference>
<dbReference type="GO" id="GO:0002262">
    <property type="term" value="P:myeloid cell homeostasis"/>
    <property type="evidence" value="ECO:0007669"/>
    <property type="project" value="Ensembl"/>
</dbReference>
<dbReference type="AlphaFoldDB" id="F6Q3M8"/>
<reference evidence="17" key="2">
    <citation type="submission" date="2025-08" db="UniProtKB">
        <authorList>
            <consortium name="Ensembl"/>
        </authorList>
    </citation>
    <scope>IDENTIFICATION</scope>
</reference>
<keyword evidence="18" id="KW-1185">Reference proteome</keyword>
<evidence type="ECO:0000256" key="12">
    <source>
        <dbReference type="ARBA" id="ARBA00023329"/>
    </source>
</evidence>
<feature type="region of interest" description="Disordered" evidence="14">
    <location>
        <begin position="55"/>
        <end position="110"/>
    </location>
</feature>
<dbReference type="Pfam" id="PF18266">
    <property type="entry name" value="Ncstrn_small"/>
    <property type="match status" value="1"/>
</dbReference>
<feature type="transmembrane region" description="Helical" evidence="15">
    <location>
        <begin position="786"/>
        <end position="806"/>
    </location>
</feature>
<evidence type="ECO:0000256" key="9">
    <source>
        <dbReference type="ARBA" id="ARBA00023136"/>
    </source>
</evidence>
<dbReference type="SUPFAM" id="SSF53187">
    <property type="entry name" value="Zn-dependent exopeptidases"/>
    <property type="match status" value="1"/>
</dbReference>
<comment type="function">
    <text evidence="13">Essential subunit of the gamma-secretase complex, an endoprotease complex that catalyzes the intramembrane cleavage of integral membrane proteins such as Notch receptors and APP (amyloid-beta precursor protein). The gamma-secretase complex plays a role in Notch and Wnt signaling cascades and regulation of downstream processes via its role in processing key regulatory proteins, and by regulating cytosolic CTNNB1 levels.</text>
</comment>
<dbReference type="GO" id="GO:0022010">
    <property type="term" value="P:central nervous system myelination"/>
    <property type="evidence" value="ECO:0007669"/>
    <property type="project" value="Ensembl"/>
</dbReference>
<dbReference type="GO" id="GO:0006509">
    <property type="term" value="P:membrane protein ectodomain proteolysis"/>
    <property type="evidence" value="ECO:0007669"/>
    <property type="project" value="Ensembl"/>
</dbReference>
<dbReference type="Pfam" id="PF05450">
    <property type="entry name" value="Nicastrin"/>
    <property type="match status" value="1"/>
</dbReference>
<comment type="subcellular location">
    <subcellularLocation>
        <location evidence="2">Cytoplasmic vesicle membrane</location>
        <topology evidence="2">Single-pass type I membrane protein</topology>
    </subcellularLocation>
    <subcellularLocation>
        <location evidence="1">Melanosome</location>
    </subcellularLocation>
</comment>
<dbReference type="PANTHER" id="PTHR21092">
    <property type="entry name" value="NICASTRIN"/>
    <property type="match status" value="1"/>
</dbReference>
<name>F6Q3M8_CALJA</name>
<evidence type="ECO:0000256" key="6">
    <source>
        <dbReference type="ARBA" id="ARBA00022729"/>
    </source>
</evidence>
<dbReference type="GO" id="GO:1900271">
    <property type="term" value="P:regulation of long-term synaptic potentiation"/>
    <property type="evidence" value="ECO:0007669"/>
    <property type="project" value="Ensembl"/>
</dbReference>
<evidence type="ECO:0000256" key="2">
    <source>
        <dbReference type="ARBA" id="ARBA00004358"/>
    </source>
</evidence>
<dbReference type="GO" id="GO:0007212">
    <property type="term" value="P:G protein-coupled dopamine receptor signaling pathway"/>
    <property type="evidence" value="ECO:0007669"/>
    <property type="project" value="Ensembl"/>
</dbReference>
<dbReference type="Bgee" id="ENSCJAG00000005777">
    <property type="expression patterns" value="Expressed in testis and 6 other cell types or tissues"/>
</dbReference>
<dbReference type="GO" id="GO:0042500">
    <property type="term" value="F:aspartic endopeptidase activity, intramembrane cleaving"/>
    <property type="evidence" value="ECO:0007669"/>
    <property type="project" value="Ensembl"/>
</dbReference>
<dbReference type="GO" id="GO:0042983">
    <property type="term" value="P:amyloid precursor protein biosynthetic process"/>
    <property type="evidence" value="ECO:0007669"/>
    <property type="project" value="Ensembl"/>
</dbReference>
<evidence type="ECO:0000256" key="15">
    <source>
        <dbReference type="SAM" id="Phobius"/>
    </source>
</evidence>
<proteinExistence type="inferred from homology"/>
<dbReference type="GO" id="GO:0016485">
    <property type="term" value="P:protein processing"/>
    <property type="evidence" value="ECO:0007669"/>
    <property type="project" value="Ensembl"/>
</dbReference>
<dbReference type="GO" id="GO:0007611">
    <property type="term" value="P:learning or memory"/>
    <property type="evidence" value="ECO:0007669"/>
    <property type="project" value="Ensembl"/>
</dbReference>
<evidence type="ECO:0000256" key="1">
    <source>
        <dbReference type="ARBA" id="ARBA00004223"/>
    </source>
</evidence>
<dbReference type="GO" id="GO:0071277">
    <property type="term" value="P:cellular response to calcium ion"/>
    <property type="evidence" value="ECO:0007669"/>
    <property type="project" value="Ensembl"/>
</dbReference>
<evidence type="ECO:0000259" key="16">
    <source>
        <dbReference type="Pfam" id="PF18266"/>
    </source>
</evidence>
<evidence type="ECO:0000256" key="10">
    <source>
        <dbReference type="ARBA" id="ARBA00023157"/>
    </source>
</evidence>
<keyword evidence="9 15" id="KW-0472">Membrane</keyword>
<dbReference type="GO" id="GO:0007219">
    <property type="term" value="P:Notch signaling pathway"/>
    <property type="evidence" value="ECO:0007669"/>
    <property type="project" value="UniProtKB-KW"/>
</dbReference>
<keyword evidence="5 15" id="KW-0812">Transmembrane</keyword>
<evidence type="ECO:0000313" key="18">
    <source>
        <dbReference type="Proteomes" id="UP000008225"/>
    </source>
</evidence>
<keyword evidence="11" id="KW-0325">Glycoprotein</keyword>
<dbReference type="GO" id="GO:1990926">
    <property type="term" value="P:short-term synaptic potentiation"/>
    <property type="evidence" value="ECO:0007669"/>
    <property type="project" value="Ensembl"/>
</dbReference>
<dbReference type="GO" id="GO:0005783">
    <property type="term" value="C:endoplasmic reticulum"/>
    <property type="evidence" value="ECO:0007669"/>
    <property type="project" value="Ensembl"/>
</dbReference>
<dbReference type="Gene3D" id="3.40.630.10">
    <property type="entry name" value="Zn peptidases"/>
    <property type="match status" value="1"/>
</dbReference>
<evidence type="ECO:0000256" key="5">
    <source>
        <dbReference type="ARBA" id="ARBA00022692"/>
    </source>
</evidence>
<dbReference type="PANTHER" id="PTHR21092:SF0">
    <property type="entry name" value="NICASTRIN"/>
    <property type="match status" value="1"/>
</dbReference>
<reference evidence="17" key="3">
    <citation type="submission" date="2025-09" db="UniProtKB">
        <authorList>
            <consortium name="Ensembl"/>
        </authorList>
    </citation>
    <scope>IDENTIFICATION</scope>
</reference>
<dbReference type="GO" id="GO:0051402">
    <property type="term" value="P:neuron apoptotic process"/>
    <property type="evidence" value="ECO:0007669"/>
    <property type="project" value="Ensembl"/>
</dbReference>
<dbReference type="GO" id="GO:0070765">
    <property type="term" value="C:gamma-secretase complex"/>
    <property type="evidence" value="ECO:0007669"/>
    <property type="project" value="Ensembl"/>
</dbReference>
<evidence type="ECO:0000256" key="4">
    <source>
        <dbReference type="ARBA" id="ARBA00015303"/>
    </source>
</evidence>
<dbReference type="GO" id="GO:0034205">
    <property type="term" value="P:amyloid-beta formation"/>
    <property type="evidence" value="ECO:0007669"/>
    <property type="project" value="Ensembl"/>
</dbReference>
<dbReference type="GO" id="GO:0042470">
    <property type="term" value="C:melanosome"/>
    <property type="evidence" value="ECO:0007669"/>
    <property type="project" value="UniProtKB-SubCell"/>
</dbReference>
<dbReference type="OMA" id="ECVYPGV"/>
<comment type="similarity">
    <text evidence="3">Belongs to the nicastrin family.</text>
</comment>
<dbReference type="GO" id="GO:0070851">
    <property type="term" value="F:growth factor receptor binding"/>
    <property type="evidence" value="ECO:0007669"/>
    <property type="project" value="Ensembl"/>
</dbReference>
<dbReference type="GO" id="GO:0007215">
    <property type="term" value="P:glutamate receptor signaling pathway"/>
    <property type="evidence" value="ECO:0007669"/>
    <property type="project" value="Ensembl"/>
</dbReference>
<evidence type="ECO:0000256" key="8">
    <source>
        <dbReference type="ARBA" id="ARBA00022989"/>
    </source>
</evidence>
<dbReference type="GO" id="GO:0008021">
    <property type="term" value="C:synaptic vesicle"/>
    <property type="evidence" value="ECO:0007669"/>
    <property type="project" value="Ensembl"/>
</dbReference>
<dbReference type="GO" id="GO:0005764">
    <property type="term" value="C:lysosome"/>
    <property type="evidence" value="ECO:0007669"/>
    <property type="project" value="Ensembl"/>
</dbReference>
<keyword evidence="12" id="KW-0968">Cytoplasmic vesicle</keyword>
<dbReference type="GO" id="GO:0005794">
    <property type="term" value="C:Golgi apparatus"/>
    <property type="evidence" value="ECO:0007669"/>
    <property type="project" value="Ensembl"/>
</dbReference>
<dbReference type="InterPro" id="IPR008710">
    <property type="entry name" value="Nicastrin"/>
</dbReference>
<feature type="domain" description="Nicastrin small lobe" evidence="16">
    <location>
        <begin position="165"/>
        <end position="339"/>
    </location>
</feature>
<keyword evidence="8 15" id="KW-1133">Transmembrane helix</keyword>
<dbReference type="FunCoup" id="F6Q3M8">
    <property type="interactions" value="2353"/>
</dbReference>
<dbReference type="STRING" id="9483.ENSCJAP00000045483"/>
<keyword evidence="7" id="KW-0914">Notch signaling pathway</keyword>
<evidence type="ECO:0000256" key="14">
    <source>
        <dbReference type="SAM" id="MobiDB-lite"/>
    </source>
</evidence>
<dbReference type="GO" id="GO:0030534">
    <property type="term" value="P:adult behavior"/>
    <property type="evidence" value="ECO:0007669"/>
    <property type="project" value="Ensembl"/>
</dbReference>
<gene>
    <name evidence="17" type="primary">NCSTN</name>
</gene>
<dbReference type="Proteomes" id="UP000008225">
    <property type="component" value="Chromosome 18"/>
</dbReference>
<protein>
    <recommendedName>
        <fullName evidence="4">Nicastrin</fullName>
    </recommendedName>
</protein>
<dbReference type="InParanoid" id="F6Q3M8"/>
<feature type="compositionally biased region" description="Basic and acidic residues" evidence="14">
    <location>
        <begin position="77"/>
        <end position="92"/>
    </location>
</feature>
<keyword evidence="6" id="KW-0732">Signal</keyword>
<dbReference type="GO" id="GO:0042986">
    <property type="term" value="P:positive regulation of amyloid precursor protein biosynthetic process"/>
    <property type="evidence" value="ECO:0007669"/>
    <property type="project" value="Ensembl"/>
</dbReference>